<protein>
    <recommendedName>
        <fullName evidence="5">Phenazine biosynthesis-like domain-containing protein</fullName>
    </recommendedName>
</protein>
<gene>
    <name evidence="3" type="ORF">FKW44_013738</name>
</gene>
<dbReference type="PANTHER" id="PTHR13774:SF17">
    <property type="entry name" value="PHENAZINE BIOSYNTHESIS-LIKE DOMAIN-CONTAINING PROTEIN"/>
    <property type="match status" value="1"/>
</dbReference>
<accession>A0A7T8GXX4</accession>
<keyword evidence="4" id="KW-1185">Reference proteome</keyword>
<dbReference type="EMBL" id="CP045898">
    <property type="protein sequence ID" value="QQP39884.1"/>
    <property type="molecule type" value="Genomic_DNA"/>
</dbReference>
<name>A0A7T8GXX4_CALRO</name>
<organism evidence="3 4">
    <name type="scientific">Caligus rogercresseyi</name>
    <name type="common">Sea louse</name>
    <dbReference type="NCBI Taxonomy" id="217165"/>
    <lineage>
        <taxon>Eukaryota</taxon>
        <taxon>Metazoa</taxon>
        <taxon>Ecdysozoa</taxon>
        <taxon>Arthropoda</taxon>
        <taxon>Crustacea</taxon>
        <taxon>Multicrustacea</taxon>
        <taxon>Hexanauplia</taxon>
        <taxon>Copepoda</taxon>
        <taxon>Siphonostomatoida</taxon>
        <taxon>Caligidae</taxon>
        <taxon>Caligus</taxon>
    </lineage>
</organism>
<dbReference type="OrthoDB" id="75169at2759"/>
<sequence>TINGDILVVQRDENGFLAMDFPHNPTQALEGSLVNPAIDIAKALLPDLNKVLEFKISPGTKKLLIRLDEDKISTEDIHEIRPNFEAMLSIDSQNQIRGVILTHRALEGSYDFVSRYFSPWNGIPEDPVNGSGHTALTPYWAAVLGKTTLFAGVLSKRRGELALKYDESKGRVTLSGRAVIVIKGQLFF</sequence>
<dbReference type="Gene3D" id="3.10.310.10">
    <property type="entry name" value="Diaminopimelate Epimerase, Chain A, domain 1"/>
    <property type="match status" value="1"/>
</dbReference>
<evidence type="ECO:0000256" key="1">
    <source>
        <dbReference type="ARBA" id="ARBA00008270"/>
    </source>
</evidence>
<keyword evidence="2" id="KW-0413">Isomerase</keyword>
<comment type="similarity">
    <text evidence="1">Belongs to the PhzF family.</text>
</comment>
<evidence type="ECO:0000313" key="4">
    <source>
        <dbReference type="Proteomes" id="UP000595437"/>
    </source>
</evidence>
<reference evidence="4" key="1">
    <citation type="submission" date="2021-01" db="EMBL/GenBank/DDBJ databases">
        <title>Caligus Genome Assembly.</title>
        <authorList>
            <person name="Gallardo-Escarate C."/>
        </authorList>
    </citation>
    <scope>NUCLEOTIDE SEQUENCE [LARGE SCALE GENOMIC DNA]</scope>
</reference>
<feature type="non-terminal residue" evidence="3">
    <location>
        <position position="1"/>
    </location>
</feature>
<evidence type="ECO:0008006" key="5">
    <source>
        <dbReference type="Google" id="ProtNLM"/>
    </source>
</evidence>
<proteinExistence type="inferred from homology"/>
<dbReference type="GO" id="GO:0005737">
    <property type="term" value="C:cytoplasm"/>
    <property type="evidence" value="ECO:0007669"/>
    <property type="project" value="TreeGrafter"/>
</dbReference>
<dbReference type="AlphaFoldDB" id="A0A7T8GXX4"/>
<dbReference type="SUPFAM" id="SSF54506">
    <property type="entry name" value="Diaminopimelate epimerase-like"/>
    <property type="match status" value="1"/>
</dbReference>
<evidence type="ECO:0000256" key="2">
    <source>
        <dbReference type="ARBA" id="ARBA00023235"/>
    </source>
</evidence>
<dbReference type="PANTHER" id="PTHR13774">
    <property type="entry name" value="PHENAZINE BIOSYNTHESIS PROTEIN"/>
    <property type="match status" value="1"/>
</dbReference>
<evidence type="ECO:0000313" key="3">
    <source>
        <dbReference type="EMBL" id="QQP39884.1"/>
    </source>
</evidence>
<dbReference type="InterPro" id="IPR003719">
    <property type="entry name" value="Phenazine_PhzF-like"/>
</dbReference>
<dbReference type="Pfam" id="PF02567">
    <property type="entry name" value="PhzC-PhzF"/>
    <property type="match status" value="1"/>
</dbReference>
<dbReference type="Proteomes" id="UP000595437">
    <property type="component" value="Chromosome 9"/>
</dbReference>
<dbReference type="GO" id="GO:0016853">
    <property type="term" value="F:isomerase activity"/>
    <property type="evidence" value="ECO:0007669"/>
    <property type="project" value="UniProtKB-KW"/>
</dbReference>